<reference evidence="1 2" key="1">
    <citation type="submission" date="2014-04" db="EMBL/GenBank/DDBJ databases">
        <authorList>
            <consortium name="International Citrus Genome Consortium"/>
            <person name="Gmitter F."/>
            <person name="Chen C."/>
            <person name="Farmerie W."/>
            <person name="Harkins T."/>
            <person name="Desany B."/>
            <person name="Mohiuddin M."/>
            <person name="Kodira C."/>
            <person name="Borodovsky M."/>
            <person name="Lomsadze A."/>
            <person name="Burns P."/>
            <person name="Jenkins J."/>
            <person name="Prochnik S."/>
            <person name="Shu S."/>
            <person name="Chapman J."/>
            <person name="Pitluck S."/>
            <person name="Schmutz J."/>
            <person name="Rokhsar D."/>
        </authorList>
    </citation>
    <scope>NUCLEOTIDE SEQUENCE</scope>
</reference>
<evidence type="ECO:0000313" key="1">
    <source>
        <dbReference type="EMBL" id="KDO60196.1"/>
    </source>
</evidence>
<protein>
    <submittedName>
        <fullName evidence="1">Uncharacterized protein</fullName>
    </submittedName>
</protein>
<feature type="non-terminal residue" evidence="1">
    <location>
        <position position="11"/>
    </location>
</feature>
<proteinExistence type="predicted"/>
<dbReference type="Proteomes" id="UP000027120">
    <property type="component" value="Unassembled WGS sequence"/>
</dbReference>
<dbReference type="EMBL" id="KK784933">
    <property type="protein sequence ID" value="KDO60196.1"/>
    <property type="molecule type" value="Genomic_DNA"/>
</dbReference>
<evidence type="ECO:0000313" key="2">
    <source>
        <dbReference type="Proteomes" id="UP000027120"/>
    </source>
</evidence>
<keyword evidence="2" id="KW-1185">Reference proteome</keyword>
<accession>A0A067FAK5</accession>
<organism evidence="1 2">
    <name type="scientific">Citrus sinensis</name>
    <name type="common">Sweet orange</name>
    <name type="synonym">Citrus aurantium var. sinensis</name>
    <dbReference type="NCBI Taxonomy" id="2711"/>
    <lineage>
        <taxon>Eukaryota</taxon>
        <taxon>Viridiplantae</taxon>
        <taxon>Streptophyta</taxon>
        <taxon>Embryophyta</taxon>
        <taxon>Tracheophyta</taxon>
        <taxon>Spermatophyta</taxon>
        <taxon>Magnoliopsida</taxon>
        <taxon>eudicotyledons</taxon>
        <taxon>Gunneridae</taxon>
        <taxon>Pentapetalae</taxon>
        <taxon>rosids</taxon>
        <taxon>malvids</taxon>
        <taxon>Sapindales</taxon>
        <taxon>Rutaceae</taxon>
        <taxon>Aurantioideae</taxon>
        <taxon>Citrus</taxon>
    </lineage>
</organism>
<name>A0A067FAK5_CITSI</name>
<gene>
    <name evidence="1" type="ORF">CISIN_1g0362492mg</name>
</gene>
<sequence>MPNVNNMKFLM</sequence>